<evidence type="ECO:0000313" key="10">
    <source>
        <dbReference type="Proteomes" id="UP001280121"/>
    </source>
</evidence>
<dbReference type="InterPro" id="IPR044836">
    <property type="entry name" value="TOL_plant"/>
</dbReference>
<gene>
    <name evidence="9" type="ORF">Ddye_016238</name>
</gene>
<evidence type="ECO:0000256" key="4">
    <source>
        <dbReference type="ARBA" id="ARBA00022927"/>
    </source>
</evidence>
<evidence type="ECO:0000259" key="8">
    <source>
        <dbReference type="PROSITE" id="PS50909"/>
    </source>
</evidence>
<proteinExistence type="inferred from homology"/>
<comment type="subcellular location">
    <subcellularLocation>
        <location evidence="1">Membrane</location>
        <topology evidence="1">Peripheral membrane protein</topology>
    </subcellularLocation>
</comment>
<name>A0AAD9WYN7_9ROSI</name>
<evidence type="ECO:0008006" key="11">
    <source>
        <dbReference type="Google" id="ProtNLM"/>
    </source>
</evidence>
<dbReference type="Pfam" id="PF00790">
    <property type="entry name" value="VHS"/>
    <property type="match status" value="1"/>
</dbReference>
<dbReference type="EMBL" id="JANJYI010000005">
    <property type="protein sequence ID" value="KAK2648749.1"/>
    <property type="molecule type" value="Genomic_DNA"/>
</dbReference>
<dbReference type="GO" id="GO:0043328">
    <property type="term" value="P:protein transport to vacuole involved in ubiquitin-dependent protein catabolic process via the multivesicular body sorting pathway"/>
    <property type="evidence" value="ECO:0007669"/>
    <property type="project" value="InterPro"/>
</dbReference>
<dbReference type="PANTHER" id="PTHR46646">
    <property type="entry name" value="TOM1-LIKE PROTEIN 1"/>
    <property type="match status" value="1"/>
</dbReference>
<evidence type="ECO:0000313" key="9">
    <source>
        <dbReference type="EMBL" id="KAK2648749.1"/>
    </source>
</evidence>
<comment type="similarity">
    <text evidence="2">Belongs to the TOM1 family.</text>
</comment>
<dbReference type="Pfam" id="PF03127">
    <property type="entry name" value="GAT"/>
    <property type="match status" value="1"/>
</dbReference>
<sequence>MDKLKLGQLGERIKTGGAQMGRIVSGKMKEILQTPTPESKMVDEATLETLEESNWGMNMRICAMINSEEFSGSEIVKAIKKKISGKSVVSQRLSLELLEACAMNCEKVFSEVASEKVLDEMVRLIENPQTDQGNTSRALQLIKAWGESEDLTYLPVFRQTYMALKDRRVHLPVEDGNMPTSQYTLESYVHQEPMSPSESYPFPDTGLHGADHTSFAYDYGSLSVDDKKEVLVITRNSLDVLSSILNTETEPKPIKDELTVSMVEKCKESQPVIQRIIESTADDEGMLFEALNLNDELQQVISKYKELEITLKSGLELSGNSDTTVANSPGHVGALKETKTSCTTEADLPVHVTARNDSKAADSPKESTESSSDKRSIE</sequence>
<dbReference type="Proteomes" id="UP001280121">
    <property type="component" value="Unassembled WGS sequence"/>
</dbReference>
<dbReference type="InterPro" id="IPR038425">
    <property type="entry name" value="GAT_sf"/>
</dbReference>
<keyword evidence="10" id="KW-1185">Reference proteome</keyword>
<reference evidence="9" key="1">
    <citation type="journal article" date="2023" name="Plant J.">
        <title>Genome sequences and population genomics provide insights into the demographic history, inbreeding, and mutation load of two 'living fossil' tree species of Dipteronia.</title>
        <authorList>
            <person name="Feng Y."/>
            <person name="Comes H.P."/>
            <person name="Chen J."/>
            <person name="Zhu S."/>
            <person name="Lu R."/>
            <person name="Zhang X."/>
            <person name="Li P."/>
            <person name="Qiu J."/>
            <person name="Olsen K.M."/>
            <person name="Qiu Y."/>
        </authorList>
    </citation>
    <scope>NUCLEOTIDE SEQUENCE</scope>
    <source>
        <strain evidence="9">KIB01</strain>
    </source>
</reference>
<dbReference type="CDD" id="cd14231">
    <property type="entry name" value="GAT_GGA-like_plant"/>
    <property type="match status" value="1"/>
</dbReference>
<evidence type="ECO:0000259" key="7">
    <source>
        <dbReference type="PROSITE" id="PS50179"/>
    </source>
</evidence>
<evidence type="ECO:0000256" key="6">
    <source>
        <dbReference type="SAM" id="MobiDB-lite"/>
    </source>
</evidence>
<evidence type="ECO:0000256" key="3">
    <source>
        <dbReference type="ARBA" id="ARBA00022448"/>
    </source>
</evidence>
<dbReference type="PANTHER" id="PTHR46646:SF5">
    <property type="entry name" value="TOM1-LIKE PROTEIN 2"/>
    <property type="match status" value="1"/>
</dbReference>
<dbReference type="CDD" id="cd03561">
    <property type="entry name" value="VHS"/>
    <property type="match status" value="1"/>
</dbReference>
<feature type="compositionally biased region" description="Polar residues" evidence="6">
    <location>
        <begin position="318"/>
        <end position="327"/>
    </location>
</feature>
<dbReference type="SMART" id="SM00288">
    <property type="entry name" value="VHS"/>
    <property type="match status" value="1"/>
</dbReference>
<keyword evidence="4" id="KW-0653">Protein transport</keyword>
<dbReference type="AlphaFoldDB" id="A0AAD9WYN7"/>
<dbReference type="GO" id="GO:0016020">
    <property type="term" value="C:membrane"/>
    <property type="evidence" value="ECO:0007669"/>
    <property type="project" value="UniProtKB-SubCell"/>
</dbReference>
<feature type="region of interest" description="Disordered" evidence="6">
    <location>
        <begin position="318"/>
        <end position="378"/>
    </location>
</feature>
<dbReference type="GO" id="GO:0035091">
    <property type="term" value="F:phosphatidylinositol binding"/>
    <property type="evidence" value="ECO:0007669"/>
    <property type="project" value="InterPro"/>
</dbReference>
<dbReference type="Gene3D" id="1.25.40.90">
    <property type="match status" value="1"/>
</dbReference>
<dbReference type="InterPro" id="IPR004152">
    <property type="entry name" value="GAT_dom"/>
</dbReference>
<feature type="domain" description="GAT" evidence="8">
    <location>
        <begin position="222"/>
        <end position="309"/>
    </location>
</feature>
<evidence type="ECO:0000256" key="2">
    <source>
        <dbReference type="ARBA" id="ARBA00007708"/>
    </source>
</evidence>
<keyword evidence="3" id="KW-0813">Transport</keyword>
<feature type="domain" description="VHS" evidence="7">
    <location>
        <begin position="45"/>
        <end position="172"/>
    </location>
</feature>
<feature type="compositionally biased region" description="Basic and acidic residues" evidence="6">
    <location>
        <begin position="354"/>
        <end position="378"/>
    </location>
</feature>
<dbReference type="GO" id="GO:0043130">
    <property type="term" value="F:ubiquitin binding"/>
    <property type="evidence" value="ECO:0007669"/>
    <property type="project" value="InterPro"/>
</dbReference>
<dbReference type="SUPFAM" id="SSF48464">
    <property type="entry name" value="ENTH/VHS domain"/>
    <property type="match status" value="1"/>
</dbReference>
<evidence type="ECO:0000256" key="5">
    <source>
        <dbReference type="ARBA" id="ARBA00023136"/>
    </source>
</evidence>
<accession>A0AAD9WYN7</accession>
<comment type="caution">
    <text evidence="9">The sequence shown here is derived from an EMBL/GenBank/DDBJ whole genome shotgun (WGS) entry which is preliminary data.</text>
</comment>
<dbReference type="PROSITE" id="PS50909">
    <property type="entry name" value="GAT"/>
    <property type="match status" value="1"/>
</dbReference>
<dbReference type="Gene3D" id="1.20.58.160">
    <property type="match status" value="1"/>
</dbReference>
<evidence type="ECO:0000256" key="1">
    <source>
        <dbReference type="ARBA" id="ARBA00004170"/>
    </source>
</evidence>
<dbReference type="SUPFAM" id="SSF89009">
    <property type="entry name" value="GAT-like domain"/>
    <property type="match status" value="1"/>
</dbReference>
<organism evidence="9 10">
    <name type="scientific">Dipteronia dyeriana</name>
    <dbReference type="NCBI Taxonomy" id="168575"/>
    <lineage>
        <taxon>Eukaryota</taxon>
        <taxon>Viridiplantae</taxon>
        <taxon>Streptophyta</taxon>
        <taxon>Embryophyta</taxon>
        <taxon>Tracheophyta</taxon>
        <taxon>Spermatophyta</taxon>
        <taxon>Magnoliopsida</taxon>
        <taxon>eudicotyledons</taxon>
        <taxon>Gunneridae</taxon>
        <taxon>Pentapetalae</taxon>
        <taxon>rosids</taxon>
        <taxon>malvids</taxon>
        <taxon>Sapindales</taxon>
        <taxon>Sapindaceae</taxon>
        <taxon>Hippocastanoideae</taxon>
        <taxon>Acereae</taxon>
        <taxon>Dipteronia</taxon>
    </lineage>
</organism>
<dbReference type="PROSITE" id="PS50179">
    <property type="entry name" value="VHS"/>
    <property type="match status" value="1"/>
</dbReference>
<protein>
    <recommendedName>
        <fullName evidence="11">TOM1-like protein 2</fullName>
    </recommendedName>
</protein>
<keyword evidence="5" id="KW-0472">Membrane</keyword>
<dbReference type="GO" id="GO:0005737">
    <property type="term" value="C:cytoplasm"/>
    <property type="evidence" value="ECO:0007669"/>
    <property type="project" value="UniProtKB-ARBA"/>
</dbReference>
<dbReference type="InterPro" id="IPR008942">
    <property type="entry name" value="ENTH_VHS"/>
</dbReference>
<dbReference type="InterPro" id="IPR002014">
    <property type="entry name" value="VHS_dom"/>
</dbReference>